<feature type="domain" description="Aldehyde oxidase/xanthine dehydrogenase second molybdopterin binding" evidence="2">
    <location>
        <begin position="4"/>
        <end position="64"/>
    </location>
</feature>
<dbReference type="InterPro" id="IPR016208">
    <property type="entry name" value="Ald_Oxase/xanthine_DH-like"/>
</dbReference>
<dbReference type="InterPro" id="IPR046867">
    <property type="entry name" value="AldOxase/xan_DH_MoCoBD2"/>
</dbReference>
<gene>
    <name evidence="3" type="ORF">Q604_UNBC17199G0001</name>
</gene>
<evidence type="ECO:0000259" key="2">
    <source>
        <dbReference type="Pfam" id="PF20256"/>
    </source>
</evidence>
<organism evidence="3">
    <name type="scientific">human gut metagenome</name>
    <dbReference type="NCBI Taxonomy" id="408170"/>
    <lineage>
        <taxon>unclassified sequences</taxon>
        <taxon>metagenomes</taxon>
        <taxon>organismal metagenomes</taxon>
    </lineage>
</organism>
<dbReference type="PANTHER" id="PTHR11908:SF132">
    <property type="entry name" value="ALDEHYDE OXIDASE 1-RELATED"/>
    <property type="match status" value="1"/>
</dbReference>
<sequence length="108" mass="11654">IPLHFYSCVDCGTVINPKLARVQVEGGVVQAIGMALYEDVRYSNNGRLETNNLMTYKIPTRQDIGELHTDFVESYEPTGGFGAKSIGEVVINTGCPAIQHAIKNAVGA</sequence>
<dbReference type="InterPro" id="IPR037165">
    <property type="entry name" value="AldOxase/xan_DH_Mopterin-bd_sf"/>
</dbReference>
<dbReference type="GO" id="GO:0005506">
    <property type="term" value="F:iron ion binding"/>
    <property type="evidence" value="ECO:0007669"/>
    <property type="project" value="InterPro"/>
</dbReference>
<accession>W1XDN0</accession>
<feature type="non-terminal residue" evidence="3">
    <location>
        <position position="108"/>
    </location>
</feature>
<dbReference type="GO" id="GO:0016491">
    <property type="term" value="F:oxidoreductase activity"/>
    <property type="evidence" value="ECO:0007669"/>
    <property type="project" value="InterPro"/>
</dbReference>
<dbReference type="SUPFAM" id="SSF56003">
    <property type="entry name" value="Molybdenum cofactor-binding domain"/>
    <property type="match status" value="1"/>
</dbReference>
<keyword evidence="1" id="KW-0500">Molybdenum</keyword>
<dbReference type="Pfam" id="PF20256">
    <property type="entry name" value="MoCoBD_2"/>
    <property type="match status" value="1"/>
</dbReference>
<dbReference type="Gene3D" id="3.30.365.10">
    <property type="entry name" value="Aldehyde oxidase/xanthine dehydrogenase, molybdopterin binding domain"/>
    <property type="match status" value="1"/>
</dbReference>
<evidence type="ECO:0000313" key="3">
    <source>
        <dbReference type="EMBL" id="ETJ26879.1"/>
    </source>
</evidence>
<proteinExistence type="predicted"/>
<feature type="non-terminal residue" evidence="3">
    <location>
        <position position="1"/>
    </location>
</feature>
<name>W1XDN0_9ZZZZ</name>
<dbReference type="EMBL" id="AZMM01017199">
    <property type="protein sequence ID" value="ETJ26879.1"/>
    <property type="molecule type" value="Genomic_DNA"/>
</dbReference>
<reference evidence="3" key="1">
    <citation type="submission" date="2013-12" db="EMBL/GenBank/DDBJ databases">
        <title>A Varibaculum cambriense genome reconstructed from a premature infant gut community with otherwise low bacterial novelty that shifts toward anaerobic metabolism during the third week of life.</title>
        <authorList>
            <person name="Brown C.T."/>
            <person name="Sharon I."/>
            <person name="Thomas B.C."/>
            <person name="Castelle C.J."/>
            <person name="Morowitz M.J."/>
            <person name="Banfield J.F."/>
        </authorList>
    </citation>
    <scope>NUCLEOTIDE SEQUENCE</scope>
</reference>
<comment type="caution">
    <text evidence="3">The sequence shown here is derived from an EMBL/GenBank/DDBJ whole genome shotgun (WGS) entry which is preliminary data.</text>
</comment>
<dbReference type="AlphaFoldDB" id="W1XDN0"/>
<protein>
    <submittedName>
        <fullName evidence="3">Aldehyde oxidase and xanthine dehydrogenase molybdopterin binding protein</fullName>
    </submittedName>
</protein>
<dbReference type="PANTHER" id="PTHR11908">
    <property type="entry name" value="XANTHINE DEHYDROGENASE"/>
    <property type="match status" value="1"/>
</dbReference>
<evidence type="ECO:0000256" key="1">
    <source>
        <dbReference type="ARBA" id="ARBA00022505"/>
    </source>
</evidence>